<evidence type="ECO:0000313" key="2">
    <source>
        <dbReference type="Proteomes" id="UP000717996"/>
    </source>
</evidence>
<sequence>MFFLQGEEDASLEATSEMEITIKNCCNRFIRSSFNIVINSEAAFIKKHLQPFIDVVFLENDIKNLIYNCTDAPIDDRRKPDIAFGISYKGKGRFFFFVEVKRPGQVSLYQDEDDYVKLLKQMKTSVDVQIDLGIHNPTSLGLLVEGFSCTLYMMHIKDEGVYIPVQIKRFFLPEVRENLVNVPSVVEGFFFMKEKLLEFKEKLMERKSKVFVGWKKGTYYAKSE</sequence>
<gene>
    <name evidence="1" type="ORF">G6F51_006248</name>
</gene>
<dbReference type="OrthoDB" id="2281761at2759"/>
<comment type="caution">
    <text evidence="1">The sequence shown here is derived from an EMBL/GenBank/DDBJ whole genome shotgun (WGS) entry which is preliminary data.</text>
</comment>
<reference evidence="1" key="1">
    <citation type="journal article" date="2020" name="Microb. Genom.">
        <title>Genetic diversity of clinical and environmental Mucorales isolates obtained from an investigation of mucormycosis cases among solid organ transplant recipients.</title>
        <authorList>
            <person name="Nguyen M.H."/>
            <person name="Kaul D."/>
            <person name="Muto C."/>
            <person name="Cheng S.J."/>
            <person name="Richter R.A."/>
            <person name="Bruno V.M."/>
            <person name="Liu G."/>
            <person name="Beyhan S."/>
            <person name="Sundermann A.J."/>
            <person name="Mounaud S."/>
            <person name="Pasculle A.W."/>
            <person name="Nierman W.C."/>
            <person name="Driscoll E."/>
            <person name="Cumbie R."/>
            <person name="Clancy C.J."/>
            <person name="Dupont C.L."/>
        </authorList>
    </citation>
    <scope>NUCLEOTIDE SEQUENCE</scope>
    <source>
        <strain evidence="1">GL16</strain>
    </source>
</reference>
<evidence type="ECO:0000313" key="1">
    <source>
        <dbReference type="EMBL" id="KAG1544128.1"/>
    </source>
</evidence>
<proteinExistence type="predicted"/>
<organism evidence="1 2">
    <name type="scientific">Rhizopus oryzae</name>
    <name type="common">Mucormycosis agent</name>
    <name type="synonym">Rhizopus arrhizus var. delemar</name>
    <dbReference type="NCBI Taxonomy" id="64495"/>
    <lineage>
        <taxon>Eukaryota</taxon>
        <taxon>Fungi</taxon>
        <taxon>Fungi incertae sedis</taxon>
        <taxon>Mucoromycota</taxon>
        <taxon>Mucoromycotina</taxon>
        <taxon>Mucoromycetes</taxon>
        <taxon>Mucorales</taxon>
        <taxon>Mucorineae</taxon>
        <taxon>Rhizopodaceae</taxon>
        <taxon>Rhizopus</taxon>
    </lineage>
</organism>
<protein>
    <submittedName>
        <fullName evidence="1">Uncharacterized protein</fullName>
    </submittedName>
</protein>
<dbReference type="EMBL" id="JAANIT010000833">
    <property type="protein sequence ID" value="KAG1544128.1"/>
    <property type="molecule type" value="Genomic_DNA"/>
</dbReference>
<accession>A0A9P6YBH9</accession>
<dbReference type="AlphaFoldDB" id="A0A9P6YBH9"/>
<name>A0A9P6YBH9_RHIOR</name>
<dbReference type="Proteomes" id="UP000717996">
    <property type="component" value="Unassembled WGS sequence"/>
</dbReference>